<dbReference type="EMBL" id="JADYXP020000005">
    <property type="protein sequence ID" value="KAL0123680.1"/>
    <property type="molecule type" value="Genomic_DNA"/>
</dbReference>
<keyword evidence="2" id="KW-1133">Transmembrane helix</keyword>
<protein>
    <submittedName>
        <fullName evidence="3">Uncharacterized protein</fullName>
    </submittedName>
</protein>
<keyword evidence="4" id="KW-1185">Reference proteome</keyword>
<keyword evidence="2" id="KW-0812">Transmembrane</keyword>
<evidence type="ECO:0000313" key="4">
    <source>
        <dbReference type="Proteomes" id="UP001430953"/>
    </source>
</evidence>
<gene>
    <name evidence="3" type="ORF">PUN28_005887</name>
</gene>
<proteinExistence type="predicted"/>
<sequence length="111" mass="12686">MISSALDFNNRRSGRDKSPIGPPARKIGLSPSERQSHSSSAFLISFFFFFFFPLSPVRDRLRFHARGPSLSPFQETENYILSKIKLKAKFSVGDERGMAFKQANKNQFRIP</sequence>
<evidence type="ECO:0000256" key="1">
    <source>
        <dbReference type="SAM" id="MobiDB-lite"/>
    </source>
</evidence>
<evidence type="ECO:0000256" key="2">
    <source>
        <dbReference type="SAM" id="Phobius"/>
    </source>
</evidence>
<dbReference type="Proteomes" id="UP001430953">
    <property type="component" value="Unassembled WGS sequence"/>
</dbReference>
<comment type="caution">
    <text evidence="3">The sequence shown here is derived from an EMBL/GenBank/DDBJ whole genome shotgun (WGS) entry which is preliminary data.</text>
</comment>
<reference evidence="3 4" key="1">
    <citation type="submission" date="2023-03" db="EMBL/GenBank/DDBJ databases">
        <title>High recombination rates correlate with genetic variation in Cardiocondyla obscurior ants.</title>
        <authorList>
            <person name="Errbii M."/>
        </authorList>
    </citation>
    <scope>NUCLEOTIDE SEQUENCE [LARGE SCALE GENOMIC DNA]</scope>
    <source>
        <strain evidence="3">Alpha-2009</strain>
        <tissue evidence="3">Whole body</tissue>
    </source>
</reference>
<feature type="region of interest" description="Disordered" evidence="1">
    <location>
        <begin position="1"/>
        <end position="33"/>
    </location>
</feature>
<dbReference type="AlphaFoldDB" id="A0AAW2G7W5"/>
<organism evidence="3 4">
    <name type="scientific">Cardiocondyla obscurior</name>
    <dbReference type="NCBI Taxonomy" id="286306"/>
    <lineage>
        <taxon>Eukaryota</taxon>
        <taxon>Metazoa</taxon>
        <taxon>Ecdysozoa</taxon>
        <taxon>Arthropoda</taxon>
        <taxon>Hexapoda</taxon>
        <taxon>Insecta</taxon>
        <taxon>Pterygota</taxon>
        <taxon>Neoptera</taxon>
        <taxon>Endopterygota</taxon>
        <taxon>Hymenoptera</taxon>
        <taxon>Apocrita</taxon>
        <taxon>Aculeata</taxon>
        <taxon>Formicoidea</taxon>
        <taxon>Formicidae</taxon>
        <taxon>Myrmicinae</taxon>
        <taxon>Cardiocondyla</taxon>
    </lineage>
</organism>
<keyword evidence="2" id="KW-0472">Membrane</keyword>
<accession>A0AAW2G7W5</accession>
<name>A0AAW2G7W5_9HYME</name>
<evidence type="ECO:0000313" key="3">
    <source>
        <dbReference type="EMBL" id="KAL0123680.1"/>
    </source>
</evidence>
<feature type="transmembrane region" description="Helical" evidence="2">
    <location>
        <begin position="39"/>
        <end position="57"/>
    </location>
</feature>
<feature type="compositionally biased region" description="Basic and acidic residues" evidence="1">
    <location>
        <begin position="9"/>
        <end position="18"/>
    </location>
</feature>